<evidence type="ECO:0000256" key="3">
    <source>
        <dbReference type="ARBA" id="ARBA00023098"/>
    </source>
</evidence>
<evidence type="ECO:0000259" key="5">
    <source>
        <dbReference type="Pfam" id="PF03033"/>
    </source>
</evidence>
<dbReference type="Pfam" id="PF03033">
    <property type="entry name" value="Glyco_transf_28"/>
    <property type="match status" value="1"/>
</dbReference>
<name>A0AAD6N7N8_PENCN</name>
<feature type="domain" description="Erythromycin biosynthesis protein CIII-like C-terminal" evidence="6">
    <location>
        <begin position="412"/>
        <end position="499"/>
    </location>
</feature>
<dbReference type="PANTHER" id="PTHR48050">
    <property type="entry name" value="STEROL 3-BETA-GLUCOSYLTRANSFERASE"/>
    <property type="match status" value="1"/>
</dbReference>
<evidence type="ECO:0008006" key="9">
    <source>
        <dbReference type="Google" id="ProtNLM"/>
    </source>
</evidence>
<organism evidence="7 8">
    <name type="scientific">Penicillium canescens</name>
    <dbReference type="NCBI Taxonomy" id="5083"/>
    <lineage>
        <taxon>Eukaryota</taxon>
        <taxon>Fungi</taxon>
        <taxon>Dikarya</taxon>
        <taxon>Ascomycota</taxon>
        <taxon>Pezizomycotina</taxon>
        <taxon>Eurotiomycetes</taxon>
        <taxon>Eurotiomycetidae</taxon>
        <taxon>Eurotiales</taxon>
        <taxon>Aspergillaceae</taxon>
        <taxon>Penicillium</taxon>
    </lineage>
</organism>
<dbReference type="CDD" id="cd03784">
    <property type="entry name" value="GT1_Gtf-like"/>
    <property type="match status" value="1"/>
</dbReference>
<dbReference type="GO" id="GO:0006629">
    <property type="term" value="P:lipid metabolic process"/>
    <property type="evidence" value="ECO:0007669"/>
    <property type="project" value="UniProtKB-KW"/>
</dbReference>
<reference evidence="7" key="2">
    <citation type="submission" date="2023-01" db="EMBL/GenBank/DDBJ databases">
        <authorList>
            <person name="Petersen C."/>
        </authorList>
    </citation>
    <scope>NUCLEOTIDE SEQUENCE</scope>
    <source>
        <strain evidence="7">IBT 15450</strain>
    </source>
</reference>
<evidence type="ECO:0000313" key="7">
    <source>
        <dbReference type="EMBL" id="KAJ6038509.1"/>
    </source>
</evidence>
<dbReference type="Pfam" id="PF06722">
    <property type="entry name" value="EryCIII-like_C"/>
    <property type="match status" value="1"/>
</dbReference>
<evidence type="ECO:0000256" key="4">
    <source>
        <dbReference type="SAM" id="MobiDB-lite"/>
    </source>
</evidence>
<dbReference type="AlphaFoldDB" id="A0AAD6N7N8"/>
<dbReference type="PANTHER" id="PTHR48050:SF27">
    <property type="entry name" value="GLUCOSYLTRANSFERASE, PUTATIVE (AFU_ORTHOLOGUE AFUA_7G04880)-RELATED"/>
    <property type="match status" value="1"/>
</dbReference>
<dbReference type="SUPFAM" id="SSF53756">
    <property type="entry name" value="UDP-Glycosyltransferase/glycogen phosphorylase"/>
    <property type="match status" value="1"/>
</dbReference>
<feature type="domain" description="Glycosyltransferase family 28 N-terminal" evidence="5">
    <location>
        <begin position="103"/>
        <end position="250"/>
    </location>
</feature>
<dbReference type="EMBL" id="JAQJZL010000009">
    <property type="protein sequence ID" value="KAJ6038509.1"/>
    <property type="molecule type" value="Genomic_DNA"/>
</dbReference>
<dbReference type="InterPro" id="IPR050426">
    <property type="entry name" value="Glycosyltransferase_28"/>
</dbReference>
<dbReference type="InterPro" id="IPR002213">
    <property type="entry name" value="UDP_glucos_trans"/>
</dbReference>
<evidence type="ECO:0000259" key="6">
    <source>
        <dbReference type="Pfam" id="PF06722"/>
    </source>
</evidence>
<dbReference type="FunFam" id="3.40.50.2000:FF:000009">
    <property type="entry name" value="Sterol 3-beta-glucosyltransferase UGT80A2"/>
    <property type="match status" value="1"/>
</dbReference>
<feature type="region of interest" description="Disordered" evidence="4">
    <location>
        <begin position="1"/>
        <end position="22"/>
    </location>
</feature>
<protein>
    <recommendedName>
        <fullName evidence="9">Glycosyltransferase family 28 N-terminal domain-containing protein</fullName>
    </recommendedName>
</protein>
<keyword evidence="2" id="KW-0808">Transferase</keyword>
<dbReference type="GO" id="GO:0005975">
    <property type="term" value="P:carbohydrate metabolic process"/>
    <property type="evidence" value="ECO:0007669"/>
    <property type="project" value="InterPro"/>
</dbReference>
<dbReference type="GO" id="GO:0012505">
    <property type="term" value="C:endomembrane system"/>
    <property type="evidence" value="ECO:0007669"/>
    <property type="project" value="UniProtKB-SubCell"/>
</dbReference>
<feature type="compositionally biased region" description="Polar residues" evidence="4">
    <location>
        <begin position="1"/>
        <end position="11"/>
    </location>
</feature>
<evidence type="ECO:0000256" key="2">
    <source>
        <dbReference type="ARBA" id="ARBA00022679"/>
    </source>
</evidence>
<accession>A0AAD6N7N8</accession>
<evidence type="ECO:0000256" key="1">
    <source>
        <dbReference type="ARBA" id="ARBA00004184"/>
    </source>
</evidence>
<keyword evidence="8" id="KW-1185">Reference proteome</keyword>
<keyword evidence="3" id="KW-0443">Lipid metabolism</keyword>
<reference evidence="7" key="1">
    <citation type="journal article" date="2023" name="IMA Fungus">
        <title>Comparative genomic study of the Penicillium genus elucidates a diverse pangenome and 15 lateral gene transfer events.</title>
        <authorList>
            <person name="Petersen C."/>
            <person name="Sorensen T."/>
            <person name="Nielsen M.R."/>
            <person name="Sondergaard T.E."/>
            <person name="Sorensen J.L."/>
            <person name="Fitzpatrick D.A."/>
            <person name="Frisvad J.C."/>
            <person name="Nielsen K.L."/>
        </authorList>
    </citation>
    <scope>NUCLEOTIDE SEQUENCE</scope>
    <source>
        <strain evidence="7">IBT 15450</strain>
    </source>
</reference>
<dbReference type="InterPro" id="IPR010610">
    <property type="entry name" value="EryCIII-like_C"/>
</dbReference>
<dbReference type="GO" id="GO:0016906">
    <property type="term" value="F:sterol 3-beta-glucosyltransferase activity"/>
    <property type="evidence" value="ECO:0007669"/>
    <property type="project" value="UniProtKB-ARBA"/>
</dbReference>
<gene>
    <name evidence="7" type="ORF">N7460_008280</name>
</gene>
<dbReference type="Proteomes" id="UP001219568">
    <property type="component" value="Unassembled WGS sequence"/>
</dbReference>
<proteinExistence type="predicted"/>
<sequence length="847" mass="93373">MTNPRQNSMSVDNDDPPPLYEALWGAEDRSTGRLMPPSEPSCFSAPLSDLFLADDGRVDMRVGSRFSRNLEWQMDNQPIEAESPRSAEAAPTFAAHFDLCLNIVIQVVGSHGDVQPFVALGEELQRHGHRVRLATHAKFEAFVKSAGLEFYPIGGDPVELMSYMVRNPGLIPSMKSLLAGDIQQKRASIAEILQGCWRSCIDPDPHDKKPFVADAIIANPPSFAHLHCAQALGIPVHLMFTMPWTGTRAFHHPLANLKYSGNDPTIGNIISYYFVEWVTWQGLGDLINKWRKDTLELDPIPAIEGPNLLETLKVPFTYCWSPTLVPKPEDWGSHIDVVGFFFRDPGAYDPPADLDAFLCAGPPPIYIGFGSIVLEDVEGTISILLEAIQMTGVRAIISGGWSELHGQDTPDVHYIRDCPHEWLFKQVAAVVHHGGAGTTACGLRNGKPTTIIPFFGDQPFWGNMVAAIGAGLDPIPYKSLTAQKLADAISYCLTPHAVTVAQYIADKFQQESGVRAAVDSFHAHLPQKKMKCDFIPGKVAVWKIMKGKRIFKLSNAAALILKSEGRFQKKHLRSYQSKPFTVECQRWDPVTAVSLASLSTFSGMADATAGIFIDPYKKYKHLRSSRYSSTSISAEVPSMTHITTHFDADVDPNHLSNDPEYAKQMALASAISLGKFLGRSSRGMFVDLPLAATEGMLAIPKLYDAQTRVHGPVRGWKSGAVVGWSIFSRGLYEGFTDIFVHTYYGKKNEGSFGVAKGLMKGFTSLTVKTGAATIGLAAYSNQGIYRSLRARLRTELTRRVVEARWAEAEWIVNDGSGVNVDVMALCSLYDDLLVMRDKAHRARWNFG</sequence>
<dbReference type="FunFam" id="3.40.50.2000:FF:000100">
    <property type="entry name" value="Glycosyltransferase family 1 protein"/>
    <property type="match status" value="1"/>
</dbReference>
<dbReference type="InterPro" id="IPR004276">
    <property type="entry name" value="GlycoTrans_28_N"/>
</dbReference>
<evidence type="ECO:0000313" key="8">
    <source>
        <dbReference type="Proteomes" id="UP001219568"/>
    </source>
</evidence>
<comment type="caution">
    <text evidence="7">The sequence shown here is derived from an EMBL/GenBank/DDBJ whole genome shotgun (WGS) entry which is preliminary data.</text>
</comment>
<dbReference type="Gene3D" id="3.40.50.2000">
    <property type="entry name" value="Glycogen Phosphorylase B"/>
    <property type="match status" value="2"/>
</dbReference>
<comment type="subcellular location">
    <subcellularLocation>
        <location evidence="1">Endomembrane system</location>
        <topology evidence="1">Peripheral membrane protein</topology>
    </subcellularLocation>
</comment>